<reference evidence="1 3" key="1">
    <citation type="submission" date="2014-07" db="EMBL/GenBank/DDBJ databases">
        <title>Draft genome sequence of Nonlabens ulvanivorans, an ulvan degrading bacterium.</title>
        <authorList>
            <person name="Kopel M."/>
            <person name="Helbert W."/>
            <person name="Henrissat B."/>
            <person name="Doniger T."/>
            <person name="Banin E."/>
        </authorList>
    </citation>
    <scope>NUCLEOTIDE SEQUENCE [LARGE SCALE GENOMIC DNA]</scope>
    <source>
        <strain evidence="1 3">PLR</strain>
    </source>
</reference>
<dbReference type="EMBL" id="PVNA01000012">
    <property type="protein sequence ID" value="PRX11040.1"/>
    <property type="molecule type" value="Genomic_DNA"/>
</dbReference>
<reference evidence="2 4" key="2">
    <citation type="submission" date="2018-03" db="EMBL/GenBank/DDBJ databases">
        <title>Genomic Encyclopedia of Archaeal and Bacterial Type Strains, Phase II (KMG-II): from individual species to whole genera.</title>
        <authorList>
            <person name="Goeker M."/>
        </authorList>
    </citation>
    <scope>NUCLEOTIDE SEQUENCE [LARGE SCALE GENOMIC DNA]</scope>
    <source>
        <strain evidence="2 4">DSM 22727</strain>
    </source>
</reference>
<proteinExistence type="predicted"/>
<evidence type="ECO:0000313" key="2">
    <source>
        <dbReference type="EMBL" id="PRX11040.1"/>
    </source>
</evidence>
<dbReference type="OrthoDB" id="2972467at2"/>
<evidence type="ECO:0000313" key="4">
    <source>
        <dbReference type="Proteomes" id="UP000239997"/>
    </source>
</evidence>
<protein>
    <submittedName>
        <fullName evidence="2">RHS repeat-associated protein</fullName>
    </submittedName>
</protein>
<comment type="caution">
    <text evidence="1">The sequence shown here is derived from an EMBL/GenBank/DDBJ whole genome shotgun (WGS) entry which is preliminary data.</text>
</comment>
<gene>
    <name evidence="1" type="ORF">IL45_02365</name>
    <name evidence="2" type="ORF">LY02_02880</name>
</gene>
<organism evidence="1 3">
    <name type="scientific">Nonlabens ulvanivorans</name>
    <name type="common">Persicivirga ulvanivorans</name>
    <dbReference type="NCBI Taxonomy" id="906888"/>
    <lineage>
        <taxon>Bacteria</taxon>
        <taxon>Pseudomonadati</taxon>
        <taxon>Bacteroidota</taxon>
        <taxon>Flavobacteriia</taxon>
        <taxon>Flavobacteriales</taxon>
        <taxon>Flavobacteriaceae</taxon>
        <taxon>Nonlabens</taxon>
    </lineage>
</organism>
<evidence type="ECO:0000313" key="3">
    <source>
        <dbReference type="Proteomes" id="UP000028531"/>
    </source>
</evidence>
<evidence type="ECO:0000313" key="1">
    <source>
        <dbReference type="EMBL" id="KEZ94010.1"/>
    </source>
</evidence>
<name>A0A084JYH6_NONUL</name>
<keyword evidence="4" id="KW-1185">Reference proteome</keyword>
<sequence>MLLNNRHGSVDSDAYRYGFNGMERDDEVKGEGNSYTTLFRQYDPRLARWKSIDPKSVAWDSPYSFSRNSVLVFNDPLGDCPDGNCDDKKTPGGGNISIPKGSATVTNPSDNSVHVFKYRGVNWYYNNDSENYETISGLNYSEKFALELDTRNRWEIALQNRLSELLAANPHRKFQALRGSDGILIESYPNNDQYPDTFYEDTILFSDYPEVGTGESMIPFWGSGKSAMYNIEDGEYGWAAINIGMAVSDVFLIKSIAKGGMSGGFKIMTKNYKNWSSYRSILGQEGFANSGQHVHHWLFYKGGKSGSGTWWKMKNQMWNLTPMSPRIWKGNIYSGRAIHMAIHGKSNVLKLTQFEKSFMKVLTAPNWAKAFTGSVGFRGINEFKD</sequence>
<dbReference type="EMBL" id="JPJI01000023">
    <property type="protein sequence ID" value="KEZ94010.1"/>
    <property type="molecule type" value="Genomic_DNA"/>
</dbReference>
<dbReference type="AlphaFoldDB" id="A0A084JYH6"/>
<dbReference type="Gene3D" id="2.180.10.10">
    <property type="entry name" value="RHS repeat-associated core"/>
    <property type="match status" value="1"/>
</dbReference>
<dbReference type="Proteomes" id="UP000239997">
    <property type="component" value="Unassembled WGS sequence"/>
</dbReference>
<dbReference type="Proteomes" id="UP000028531">
    <property type="component" value="Unassembled WGS sequence"/>
</dbReference>
<accession>A0A084JYH6</accession>